<dbReference type="PANTHER" id="PTHR23409">
    <property type="entry name" value="RIBONUCLEOSIDE-DIPHOSPHATE REDUCTASE SMALL CHAIN"/>
    <property type="match status" value="1"/>
</dbReference>
<dbReference type="PANTHER" id="PTHR23409:SF18">
    <property type="entry name" value="RIBONUCLEOSIDE-DIPHOSPHATE REDUCTASE SUBUNIT M2"/>
    <property type="match status" value="1"/>
</dbReference>
<dbReference type="EMBL" id="MK288021">
    <property type="protein sequence ID" value="AZU98868.1"/>
    <property type="molecule type" value="Genomic_DNA"/>
</dbReference>
<comment type="subunit">
    <text evidence="3">Tetramer of two alpha and two beta subunits.</text>
</comment>
<keyword evidence="7" id="KW-0408">Iron</keyword>
<dbReference type="GO" id="GO:0004748">
    <property type="term" value="F:ribonucleoside-diphosphate reductase activity, thioredoxin disulfide as acceptor"/>
    <property type="evidence" value="ECO:0007669"/>
    <property type="project" value="UniProtKB-EC"/>
</dbReference>
<keyword evidence="8" id="KW-0215">Deoxyribonucleotide synthesis</keyword>
<dbReference type="InterPro" id="IPR026494">
    <property type="entry name" value="RNR_NrdF-like"/>
</dbReference>
<dbReference type="Pfam" id="PF00268">
    <property type="entry name" value="Ribonuc_red_sm"/>
    <property type="match status" value="1"/>
</dbReference>
<organism evidence="9 10">
    <name type="scientific">Bacillus phage pW2</name>
    <dbReference type="NCBI Taxonomy" id="2500559"/>
    <lineage>
        <taxon>Viruses</taxon>
        <taxon>Duplodnaviria</taxon>
        <taxon>Heunggongvirae</taxon>
        <taxon>Uroviricota</taxon>
        <taxon>Caudoviricetes</taxon>
        <taxon>Joanripponvirinae</taxon>
        <taxon>Sophritavirus</taxon>
        <taxon>Sophritavirus pW2</taxon>
    </lineage>
</organism>
<evidence type="ECO:0000256" key="4">
    <source>
        <dbReference type="ARBA" id="ARBA00012274"/>
    </source>
</evidence>
<keyword evidence="6" id="KW-0560">Oxidoreductase</keyword>
<evidence type="ECO:0000256" key="7">
    <source>
        <dbReference type="ARBA" id="ARBA00023004"/>
    </source>
</evidence>
<dbReference type="GO" id="GO:0046872">
    <property type="term" value="F:metal ion binding"/>
    <property type="evidence" value="ECO:0007669"/>
    <property type="project" value="UniProtKB-KW"/>
</dbReference>
<dbReference type="NCBIfam" id="NF007183">
    <property type="entry name" value="PRK09614.1-2"/>
    <property type="match status" value="1"/>
</dbReference>
<gene>
    <name evidence="9" type="ORF">pW2_29</name>
</gene>
<name>A0A3T0IHH6_9CAUD</name>
<dbReference type="GO" id="GO:0009263">
    <property type="term" value="P:deoxyribonucleotide biosynthetic process"/>
    <property type="evidence" value="ECO:0007669"/>
    <property type="project" value="UniProtKB-KW"/>
</dbReference>
<proteinExistence type="inferred from homology"/>
<dbReference type="InterPro" id="IPR009078">
    <property type="entry name" value="Ferritin-like_SF"/>
</dbReference>
<dbReference type="NCBIfam" id="TIGR04171">
    <property type="entry name" value="RNR_1b_NrdF"/>
    <property type="match status" value="1"/>
</dbReference>
<dbReference type="CDD" id="cd01049">
    <property type="entry name" value="RNRR2"/>
    <property type="match status" value="1"/>
</dbReference>
<evidence type="ECO:0000313" key="10">
    <source>
        <dbReference type="Proteomes" id="UP000287896"/>
    </source>
</evidence>
<keyword evidence="5" id="KW-0479">Metal-binding</keyword>
<dbReference type="EC" id="1.17.4.1" evidence="4"/>
<evidence type="ECO:0000313" key="9">
    <source>
        <dbReference type="EMBL" id="AZU98868.1"/>
    </source>
</evidence>
<dbReference type="UniPathway" id="UPA00326"/>
<evidence type="ECO:0000256" key="1">
    <source>
        <dbReference type="ARBA" id="ARBA00001962"/>
    </source>
</evidence>
<evidence type="ECO:0000256" key="8">
    <source>
        <dbReference type="ARBA" id="ARBA00023116"/>
    </source>
</evidence>
<accession>A0A3T0IHH6</accession>
<dbReference type="InterPro" id="IPR012348">
    <property type="entry name" value="RNR-like"/>
</dbReference>
<protein>
    <recommendedName>
        <fullName evidence="4">ribonucleoside-diphosphate reductase</fullName>
        <ecNumber evidence="4">1.17.4.1</ecNumber>
    </recommendedName>
</protein>
<comment type="cofactor">
    <cofactor evidence="1">
        <name>Fe cation</name>
        <dbReference type="ChEBI" id="CHEBI:24875"/>
    </cofactor>
</comment>
<evidence type="ECO:0000256" key="5">
    <source>
        <dbReference type="ARBA" id="ARBA00022723"/>
    </source>
</evidence>
<comment type="similarity">
    <text evidence="2">Belongs to the ribonucleoside diphosphate reductase small chain family.</text>
</comment>
<dbReference type="Proteomes" id="UP000287896">
    <property type="component" value="Segment"/>
</dbReference>
<dbReference type="InterPro" id="IPR000358">
    <property type="entry name" value="RNR_small_fam"/>
</dbReference>
<dbReference type="InterPro" id="IPR033909">
    <property type="entry name" value="RNR_small"/>
</dbReference>
<sequence>MKKFKGVNWNAVEDMMDKLTYETLTSQFWLSTRMPVSKDKNDWTKLPDVEKRLVERVFGGLTLLDTLQSEVGVDSLKPDARTQHEIAVYNNIAFMESEHARSYSSIFSTLNNVQEIRDIFEWIEVHPTLQKKADLVNNMYVNGTTLQRKIASVFLESFLFYSGFYTPLYYLGRAKLINVAEVIKLIIRDESAHGAYIGYKFKVAYAELSPEEQEDIKNFAYSFLYELYENEVKYTEYLYDEVGWTSDVKVFLRYNANKALMNLGLDPLFADKADDVNPIVLNGLSTGTTNHDFFSAVGNGYLMSAVEETKDSDYNFM</sequence>
<dbReference type="Gene3D" id="1.10.620.20">
    <property type="entry name" value="Ribonucleotide Reductase, subunit A"/>
    <property type="match status" value="1"/>
</dbReference>
<evidence type="ECO:0000256" key="6">
    <source>
        <dbReference type="ARBA" id="ARBA00023002"/>
    </source>
</evidence>
<evidence type="ECO:0000256" key="3">
    <source>
        <dbReference type="ARBA" id="ARBA00011209"/>
    </source>
</evidence>
<dbReference type="SUPFAM" id="SSF47240">
    <property type="entry name" value="Ferritin-like"/>
    <property type="match status" value="1"/>
</dbReference>
<keyword evidence="10" id="KW-1185">Reference proteome</keyword>
<evidence type="ECO:0000256" key="2">
    <source>
        <dbReference type="ARBA" id="ARBA00009303"/>
    </source>
</evidence>
<reference evidence="9 10" key="1">
    <citation type="submission" date="2018-12" db="EMBL/GenBank/DDBJ databases">
        <title>Characterization of a novel siphovirus infacting Bacillus anthracis.</title>
        <authorList>
            <person name="Hu X."/>
            <person name="Wan X."/>
            <person name="Geng P."/>
            <person name="Yuan Z."/>
        </authorList>
    </citation>
    <scope>NUCLEOTIDE SEQUENCE [LARGE SCALE GENOMIC DNA]</scope>
</reference>